<evidence type="ECO:0000259" key="2">
    <source>
        <dbReference type="Pfam" id="PF09851"/>
    </source>
</evidence>
<evidence type="ECO:0000256" key="1">
    <source>
        <dbReference type="SAM" id="Phobius"/>
    </source>
</evidence>
<name>A0ABP7K374_9MICO</name>
<accession>A0ABP7K374</accession>
<dbReference type="RefSeq" id="WP_345061681.1">
    <property type="nucleotide sequence ID" value="NZ_BAABCN010000002.1"/>
</dbReference>
<dbReference type="InterPro" id="IPR018649">
    <property type="entry name" value="SHOCT"/>
</dbReference>
<organism evidence="3 4">
    <name type="scientific">Leifsonia kafniensis</name>
    <dbReference type="NCBI Taxonomy" id="475957"/>
    <lineage>
        <taxon>Bacteria</taxon>
        <taxon>Bacillati</taxon>
        <taxon>Actinomycetota</taxon>
        <taxon>Actinomycetes</taxon>
        <taxon>Micrococcales</taxon>
        <taxon>Microbacteriaceae</taxon>
        <taxon>Leifsonia</taxon>
    </lineage>
</organism>
<dbReference type="EMBL" id="BAABCN010000002">
    <property type="protein sequence ID" value="GAA3862712.1"/>
    <property type="molecule type" value="Genomic_DNA"/>
</dbReference>
<evidence type="ECO:0000313" key="3">
    <source>
        <dbReference type="EMBL" id="GAA3862712.1"/>
    </source>
</evidence>
<keyword evidence="1" id="KW-0472">Membrane</keyword>
<evidence type="ECO:0000313" key="4">
    <source>
        <dbReference type="Proteomes" id="UP001501803"/>
    </source>
</evidence>
<dbReference type="Pfam" id="PF09851">
    <property type="entry name" value="SHOCT"/>
    <property type="match status" value="1"/>
</dbReference>
<keyword evidence="1" id="KW-1133">Transmembrane helix</keyword>
<proteinExistence type="predicted"/>
<sequence length="91" mass="9651">MLQNLTGWHVLIILGVLIVMAAVVVGGVLMIVALARRQAPVGPAAPVDSALSAGASVDPVEQIRKLAELRDQGLLSEEEFQAKRTELLGRI</sequence>
<feature type="transmembrane region" description="Helical" evidence="1">
    <location>
        <begin position="12"/>
        <end position="35"/>
    </location>
</feature>
<gene>
    <name evidence="3" type="ORF">GCM10022381_03550</name>
</gene>
<protein>
    <recommendedName>
        <fullName evidence="2">SHOCT domain-containing protein</fullName>
    </recommendedName>
</protein>
<comment type="caution">
    <text evidence="3">The sequence shown here is derived from an EMBL/GenBank/DDBJ whole genome shotgun (WGS) entry which is preliminary data.</text>
</comment>
<feature type="domain" description="SHOCT" evidence="2">
    <location>
        <begin position="61"/>
        <end position="88"/>
    </location>
</feature>
<reference evidence="4" key="1">
    <citation type="journal article" date="2019" name="Int. J. Syst. Evol. Microbiol.">
        <title>The Global Catalogue of Microorganisms (GCM) 10K type strain sequencing project: providing services to taxonomists for standard genome sequencing and annotation.</title>
        <authorList>
            <consortium name="The Broad Institute Genomics Platform"/>
            <consortium name="The Broad Institute Genome Sequencing Center for Infectious Disease"/>
            <person name="Wu L."/>
            <person name="Ma J."/>
        </authorList>
    </citation>
    <scope>NUCLEOTIDE SEQUENCE [LARGE SCALE GENOMIC DNA]</scope>
    <source>
        <strain evidence="4">JCM 17021</strain>
    </source>
</reference>
<keyword evidence="1" id="KW-0812">Transmembrane</keyword>
<dbReference type="Proteomes" id="UP001501803">
    <property type="component" value="Unassembled WGS sequence"/>
</dbReference>
<keyword evidence="4" id="KW-1185">Reference proteome</keyword>